<comment type="similarity">
    <text evidence="6">Belongs to the binding-protein-dependent transport system permease family.</text>
</comment>
<evidence type="ECO:0000256" key="5">
    <source>
        <dbReference type="ARBA" id="ARBA00023136"/>
    </source>
</evidence>
<evidence type="ECO:0000256" key="1">
    <source>
        <dbReference type="ARBA" id="ARBA00004141"/>
    </source>
</evidence>
<gene>
    <name evidence="8" type="ORF">H9L19_07555</name>
</gene>
<sequence length="213" mass="22453">MTTGLIGQVFHYYVVNGMSILEAMGRQLLMTFDGVMLAVIIGLPLGILAQRFKKIGAGIITITNLLQIMPGLALMSLLMIVFGLGSRTVIITIFLYSLLPIIGNTLSGLLAVPKSLEDVGKGLGMTRWQILLKINLPMALPAIMTGIRNALIVSISIATLGAFIGGGGLGDLIIRGLNASDGGVIIIAGVLPTIIIAVLGDFLIQKLTQYLQV</sequence>
<feature type="domain" description="ABC transmembrane type-1" evidence="7">
    <location>
        <begin position="24"/>
        <end position="203"/>
    </location>
</feature>
<keyword evidence="5 6" id="KW-0472">Membrane</keyword>
<dbReference type="InterPro" id="IPR000515">
    <property type="entry name" value="MetI-like"/>
</dbReference>
<feature type="transmembrane region" description="Helical" evidence="6">
    <location>
        <begin position="90"/>
        <end position="113"/>
    </location>
</feature>
<feature type="transmembrane region" description="Helical" evidence="6">
    <location>
        <begin position="61"/>
        <end position="84"/>
    </location>
</feature>
<dbReference type="GO" id="GO:0031460">
    <property type="term" value="P:glycine betaine transport"/>
    <property type="evidence" value="ECO:0007669"/>
    <property type="project" value="TreeGrafter"/>
</dbReference>
<feature type="transmembrane region" description="Helical" evidence="6">
    <location>
        <begin position="134"/>
        <end position="164"/>
    </location>
</feature>
<evidence type="ECO:0000256" key="3">
    <source>
        <dbReference type="ARBA" id="ARBA00022692"/>
    </source>
</evidence>
<dbReference type="RefSeq" id="WP_187529046.1">
    <property type="nucleotide sequence ID" value="NZ_CP060724.1"/>
</dbReference>
<dbReference type="Pfam" id="PF00528">
    <property type="entry name" value="BPD_transp_1"/>
    <property type="match status" value="1"/>
</dbReference>
<dbReference type="PANTHER" id="PTHR30177">
    <property type="entry name" value="GLYCINE BETAINE/L-PROLINE TRANSPORT SYSTEM PERMEASE PROTEIN PROW"/>
    <property type="match status" value="1"/>
</dbReference>
<dbReference type="GO" id="GO:0055085">
    <property type="term" value="P:transmembrane transport"/>
    <property type="evidence" value="ECO:0007669"/>
    <property type="project" value="InterPro"/>
</dbReference>
<accession>A0A7G9T537</accession>
<dbReference type="PANTHER" id="PTHR30177:SF4">
    <property type="entry name" value="OSMOPROTECTANT IMPORT PERMEASE PROTEIN OSMW"/>
    <property type="match status" value="1"/>
</dbReference>
<evidence type="ECO:0000256" key="6">
    <source>
        <dbReference type="RuleBase" id="RU363032"/>
    </source>
</evidence>
<protein>
    <submittedName>
        <fullName evidence="8">ABC transporter permease</fullName>
    </submittedName>
</protein>
<keyword evidence="9" id="KW-1185">Reference proteome</keyword>
<dbReference type="InterPro" id="IPR035906">
    <property type="entry name" value="MetI-like_sf"/>
</dbReference>
<reference evidence="8 9" key="1">
    <citation type="submission" date="2020-08" db="EMBL/GenBank/DDBJ databases">
        <title>Genome sequence of Weissella diestrammenae KACC 16890T.</title>
        <authorList>
            <person name="Hyun D.-W."/>
            <person name="Bae J.-W."/>
        </authorList>
    </citation>
    <scope>NUCLEOTIDE SEQUENCE [LARGE SCALE GENOMIC DNA]</scope>
    <source>
        <strain evidence="8 9">KACC 16890</strain>
    </source>
</reference>
<dbReference type="CDD" id="cd06261">
    <property type="entry name" value="TM_PBP2"/>
    <property type="match status" value="1"/>
</dbReference>
<keyword evidence="2 6" id="KW-0813">Transport</keyword>
<evidence type="ECO:0000313" key="8">
    <source>
        <dbReference type="EMBL" id="QNN75212.1"/>
    </source>
</evidence>
<organism evidence="8 9">
    <name type="scientific">Weissella diestrammenae</name>
    <dbReference type="NCBI Taxonomy" id="1162633"/>
    <lineage>
        <taxon>Bacteria</taxon>
        <taxon>Bacillati</taxon>
        <taxon>Bacillota</taxon>
        <taxon>Bacilli</taxon>
        <taxon>Lactobacillales</taxon>
        <taxon>Lactobacillaceae</taxon>
        <taxon>Weissella</taxon>
    </lineage>
</organism>
<dbReference type="PROSITE" id="PS50928">
    <property type="entry name" value="ABC_TM1"/>
    <property type="match status" value="1"/>
</dbReference>
<dbReference type="KEGG" id="wdi:H9L19_07555"/>
<feature type="transmembrane region" description="Helical" evidence="6">
    <location>
        <begin position="184"/>
        <end position="204"/>
    </location>
</feature>
<feature type="transmembrane region" description="Helical" evidence="6">
    <location>
        <begin position="28"/>
        <end position="49"/>
    </location>
</feature>
<dbReference type="Gene3D" id="1.10.3720.10">
    <property type="entry name" value="MetI-like"/>
    <property type="match status" value="1"/>
</dbReference>
<evidence type="ECO:0000313" key="9">
    <source>
        <dbReference type="Proteomes" id="UP000515800"/>
    </source>
</evidence>
<evidence type="ECO:0000259" key="7">
    <source>
        <dbReference type="PROSITE" id="PS50928"/>
    </source>
</evidence>
<dbReference type="EMBL" id="CP060724">
    <property type="protein sequence ID" value="QNN75212.1"/>
    <property type="molecule type" value="Genomic_DNA"/>
</dbReference>
<evidence type="ECO:0000256" key="4">
    <source>
        <dbReference type="ARBA" id="ARBA00022989"/>
    </source>
</evidence>
<dbReference type="GO" id="GO:0005886">
    <property type="term" value="C:plasma membrane"/>
    <property type="evidence" value="ECO:0007669"/>
    <property type="project" value="UniProtKB-SubCell"/>
</dbReference>
<comment type="subcellular location">
    <subcellularLocation>
        <location evidence="6">Cell membrane</location>
        <topology evidence="6">Multi-pass membrane protein</topology>
    </subcellularLocation>
    <subcellularLocation>
        <location evidence="1">Membrane</location>
        <topology evidence="1">Multi-pass membrane protein</topology>
    </subcellularLocation>
</comment>
<evidence type="ECO:0000256" key="2">
    <source>
        <dbReference type="ARBA" id="ARBA00022448"/>
    </source>
</evidence>
<dbReference type="Proteomes" id="UP000515800">
    <property type="component" value="Chromosome"/>
</dbReference>
<keyword evidence="3 6" id="KW-0812">Transmembrane</keyword>
<dbReference type="SUPFAM" id="SSF161098">
    <property type="entry name" value="MetI-like"/>
    <property type="match status" value="1"/>
</dbReference>
<dbReference type="FunFam" id="1.10.3720.10:FF:000001">
    <property type="entry name" value="Glycine betaine ABC transporter, permease"/>
    <property type="match status" value="1"/>
</dbReference>
<name>A0A7G9T537_9LACO</name>
<dbReference type="AlphaFoldDB" id="A0A7G9T537"/>
<keyword evidence="4 6" id="KW-1133">Transmembrane helix</keyword>
<proteinExistence type="inferred from homology"/>
<dbReference type="InterPro" id="IPR051204">
    <property type="entry name" value="ABC_transp_perm/SBD"/>
</dbReference>